<feature type="compositionally biased region" description="Low complexity" evidence="1">
    <location>
        <begin position="157"/>
        <end position="176"/>
    </location>
</feature>
<evidence type="ECO:0000256" key="1">
    <source>
        <dbReference type="SAM" id="MobiDB-lite"/>
    </source>
</evidence>
<protein>
    <recommendedName>
        <fullName evidence="4">DUF4124 domain-containing protein</fullName>
    </recommendedName>
</protein>
<gene>
    <name evidence="2" type="ORF">H4F99_07040</name>
</gene>
<feature type="compositionally biased region" description="Pro residues" evidence="1">
    <location>
        <begin position="120"/>
        <end position="134"/>
    </location>
</feature>
<evidence type="ECO:0008006" key="4">
    <source>
        <dbReference type="Google" id="ProtNLM"/>
    </source>
</evidence>
<organism evidence="2 3">
    <name type="scientific">Marilutibacter penaei</name>
    <dbReference type="NCBI Taxonomy" id="2759900"/>
    <lineage>
        <taxon>Bacteria</taxon>
        <taxon>Pseudomonadati</taxon>
        <taxon>Pseudomonadota</taxon>
        <taxon>Gammaproteobacteria</taxon>
        <taxon>Lysobacterales</taxon>
        <taxon>Lysobacteraceae</taxon>
        <taxon>Marilutibacter</taxon>
    </lineage>
</organism>
<dbReference type="AlphaFoldDB" id="A0A7W3YEI1"/>
<name>A0A7W3YEI1_9GAMM</name>
<accession>A0A7W3YEI1</accession>
<feature type="region of interest" description="Disordered" evidence="1">
    <location>
        <begin position="120"/>
        <end position="176"/>
    </location>
</feature>
<proteinExistence type="predicted"/>
<evidence type="ECO:0000313" key="3">
    <source>
        <dbReference type="Proteomes" id="UP000552587"/>
    </source>
</evidence>
<evidence type="ECO:0000313" key="2">
    <source>
        <dbReference type="EMBL" id="MBB1088246.1"/>
    </source>
</evidence>
<sequence>MAVLLAGMGVTGPVAAEVRRCTAPDGSTIFTDKPCSTLGAVERIREPGTGRNAHAVRTRCMASIDELVFEMSLALDAGDANRLAGVYHWTGMSSRTAYAAVERLDRIASRPLVDIVPVYPEPDPPPLPPPPMPTPDAAAGIDPDPLPYTERLASRHGAASATPEAAPAGAGAVPEARAPETLAPDAVSVAPLPTSPRPPRPTGIKLVQTLANGSTPSTTVFGLTRHFGCWWIRD</sequence>
<dbReference type="RefSeq" id="WP_182669018.1">
    <property type="nucleotide sequence ID" value="NZ_JACHTE010000004.1"/>
</dbReference>
<dbReference type="EMBL" id="JACHTE010000004">
    <property type="protein sequence ID" value="MBB1088246.1"/>
    <property type="molecule type" value="Genomic_DNA"/>
</dbReference>
<reference evidence="2 3" key="1">
    <citation type="submission" date="2020-07" db="EMBL/GenBank/DDBJ databases">
        <authorList>
            <person name="Xu S."/>
            <person name="Li A."/>
        </authorList>
    </citation>
    <scope>NUCLEOTIDE SEQUENCE [LARGE SCALE GENOMIC DNA]</scope>
    <source>
        <strain evidence="2 3">SG-8</strain>
    </source>
</reference>
<keyword evidence="3" id="KW-1185">Reference proteome</keyword>
<dbReference type="Proteomes" id="UP000552587">
    <property type="component" value="Unassembled WGS sequence"/>
</dbReference>
<comment type="caution">
    <text evidence="2">The sequence shown here is derived from an EMBL/GenBank/DDBJ whole genome shotgun (WGS) entry which is preliminary data.</text>
</comment>